<feature type="region of interest" description="Disordered" evidence="6">
    <location>
        <begin position="484"/>
        <end position="522"/>
    </location>
</feature>
<feature type="compositionally biased region" description="Pro residues" evidence="6">
    <location>
        <begin position="489"/>
        <end position="501"/>
    </location>
</feature>
<dbReference type="InterPro" id="IPR011252">
    <property type="entry name" value="Fibrogen-bd_dom1"/>
</dbReference>
<evidence type="ECO:0000313" key="11">
    <source>
        <dbReference type="EMBL" id="MBB4071217.1"/>
    </source>
</evidence>
<evidence type="ECO:0000259" key="10">
    <source>
        <dbReference type="Pfam" id="PF25548"/>
    </source>
</evidence>
<keyword evidence="7" id="KW-0472">Membrane</keyword>
<evidence type="ECO:0000256" key="2">
    <source>
        <dbReference type="ARBA" id="ARBA00022512"/>
    </source>
</evidence>
<gene>
    <name evidence="11" type="ORF">F5897_000509</name>
</gene>
<keyword evidence="2" id="KW-0134">Cell wall</keyword>
<sequence>MKKIGAVFAATAVAATGLMLNAAGPAAADTNPNIDVKVVEQMVRVNQNLEPTTGAMTINTAGMLKFTWDATNANPKPGDSFYIGIPDALINRGVAANSQGVSRDLIFNDQKVGDCLVQAQRITCTLNEQIRGKRNIKGEGSIVMNAAKETTENYVEFDLNGKVTRVNLPGDKPITKTPGASGWNDWGYGKAAYTLSADSTEVTWSVVFGTKYLAEKTSKTFDGSRQTLSFKDKLGEGAKFDTDLSKYRLVLRTSEARPGMDATVLTYANGNDATVDYGDFDLTFKVEDGHGVFTVTGPFEANTNYQLVYSTPFTNGTMPQPSFYYTNEITLVGSDLVRAAKHRYEHAVNITIQMEDGYGALTVMKKITGAAADAVAADIEYPVSIAYELPAGTTEQDYPTWGDKKPVSNPFTVKVKAGVETEVPFHFPHGTKVTVSEPGLAGTKTADGKVLWGTPVIKIDGVGDSDTASTTIENQVVGKVEITNEANVPPTPPAPNLPEQPLEPKPEPKQPPKPSLAKTGADGMLPMAGLAAFAVTLGAGAVYGASRVRRKK</sequence>
<comment type="subcellular location">
    <subcellularLocation>
        <location evidence="1">Secreted</location>
        <location evidence="1">Cell wall</location>
        <topology evidence="1">Peptidoglycan-anchor</topology>
    </subcellularLocation>
</comment>
<keyword evidence="4 8" id="KW-0732">Signal</keyword>
<dbReference type="EMBL" id="JACIFD010000004">
    <property type="protein sequence ID" value="MBB4071217.1"/>
    <property type="molecule type" value="Genomic_DNA"/>
</dbReference>
<dbReference type="AlphaFoldDB" id="A0A840DMG9"/>
<dbReference type="Pfam" id="PF17961">
    <property type="entry name" value="Big_8"/>
    <property type="match status" value="1"/>
</dbReference>
<comment type="caution">
    <text evidence="11">The sequence shown here is derived from an EMBL/GenBank/DDBJ whole genome shotgun (WGS) entry which is preliminary data.</text>
</comment>
<dbReference type="Gene3D" id="2.60.40.1280">
    <property type="match status" value="1"/>
</dbReference>
<evidence type="ECO:0000256" key="3">
    <source>
        <dbReference type="ARBA" id="ARBA00022525"/>
    </source>
</evidence>
<protein>
    <recommendedName>
        <fullName evidence="13">LPXTG cell wall anchor domain-containing protein</fullName>
    </recommendedName>
</protein>
<feature type="transmembrane region" description="Helical" evidence="7">
    <location>
        <begin position="524"/>
        <end position="545"/>
    </location>
</feature>
<organism evidence="11 12">
    <name type="scientific">Canibacter oris</name>
    <dbReference type="NCBI Taxonomy" id="1365628"/>
    <lineage>
        <taxon>Bacteria</taxon>
        <taxon>Bacillati</taxon>
        <taxon>Actinomycetota</taxon>
        <taxon>Actinomycetes</taxon>
        <taxon>Micrococcales</taxon>
        <taxon>Microbacteriaceae</taxon>
        <taxon>Canibacter</taxon>
    </lineage>
</organism>
<evidence type="ECO:0000256" key="8">
    <source>
        <dbReference type="SAM" id="SignalP"/>
    </source>
</evidence>
<dbReference type="RefSeq" id="WP_183304354.1">
    <property type="nucleotide sequence ID" value="NZ_JACIFD010000004.1"/>
</dbReference>
<dbReference type="Proteomes" id="UP000571183">
    <property type="component" value="Unassembled WGS sequence"/>
</dbReference>
<feature type="domain" description="DUF7926" evidence="10">
    <location>
        <begin position="186"/>
        <end position="357"/>
    </location>
</feature>
<evidence type="ECO:0000256" key="4">
    <source>
        <dbReference type="ARBA" id="ARBA00022729"/>
    </source>
</evidence>
<feature type="signal peptide" evidence="8">
    <location>
        <begin position="1"/>
        <end position="28"/>
    </location>
</feature>
<evidence type="ECO:0000259" key="9">
    <source>
        <dbReference type="Pfam" id="PF17961"/>
    </source>
</evidence>
<dbReference type="InterPro" id="IPR057686">
    <property type="entry name" value="DUF7926"/>
</dbReference>
<dbReference type="GO" id="GO:0007155">
    <property type="term" value="P:cell adhesion"/>
    <property type="evidence" value="ECO:0007669"/>
    <property type="project" value="InterPro"/>
</dbReference>
<reference evidence="11" key="1">
    <citation type="submission" date="2020-08" db="EMBL/GenBank/DDBJ databases">
        <title>Sequencing the genomes of 1000 actinobacteria strains.</title>
        <authorList>
            <person name="Klenk H.-P."/>
        </authorList>
    </citation>
    <scope>NUCLEOTIDE SEQUENCE [LARGE SCALE GENOMIC DNA]</scope>
    <source>
        <strain evidence="11">DSM 27064</strain>
    </source>
</reference>
<keyword evidence="5" id="KW-0572">Peptidoglycan-anchor</keyword>
<evidence type="ECO:0000256" key="7">
    <source>
        <dbReference type="SAM" id="Phobius"/>
    </source>
</evidence>
<dbReference type="Pfam" id="PF25548">
    <property type="entry name" value="DUF7926"/>
    <property type="match status" value="1"/>
</dbReference>
<feature type="chain" id="PRO_5032703765" description="LPXTG cell wall anchor domain-containing protein" evidence="8">
    <location>
        <begin position="29"/>
        <end position="552"/>
    </location>
</feature>
<evidence type="ECO:0000256" key="6">
    <source>
        <dbReference type="SAM" id="MobiDB-lite"/>
    </source>
</evidence>
<evidence type="ECO:0000256" key="1">
    <source>
        <dbReference type="ARBA" id="ARBA00004168"/>
    </source>
</evidence>
<keyword evidence="3" id="KW-0964">Secreted</keyword>
<feature type="domain" description="SDR-like Ig" evidence="9">
    <location>
        <begin position="63"/>
        <end position="152"/>
    </location>
</feature>
<dbReference type="InterPro" id="IPR041171">
    <property type="entry name" value="SDR_Ig"/>
</dbReference>
<proteinExistence type="predicted"/>
<evidence type="ECO:0000313" key="12">
    <source>
        <dbReference type="Proteomes" id="UP000571183"/>
    </source>
</evidence>
<accession>A0A840DMG9</accession>
<dbReference type="Gene3D" id="2.60.40.740">
    <property type="match status" value="1"/>
</dbReference>
<name>A0A840DMG9_9MICO</name>
<keyword evidence="12" id="KW-1185">Reference proteome</keyword>
<keyword evidence="7" id="KW-1133">Transmembrane helix</keyword>
<evidence type="ECO:0008006" key="13">
    <source>
        <dbReference type="Google" id="ProtNLM"/>
    </source>
</evidence>
<evidence type="ECO:0000256" key="5">
    <source>
        <dbReference type="ARBA" id="ARBA00023088"/>
    </source>
</evidence>
<dbReference type="SUPFAM" id="SSF49401">
    <property type="entry name" value="Bacterial adhesins"/>
    <property type="match status" value="1"/>
</dbReference>
<keyword evidence="7" id="KW-0812">Transmembrane</keyword>
<dbReference type="InterPro" id="IPR008966">
    <property type="entry name" value="Adhesion_dom_sf"/>
</dbReference>